<dbReference type="Gene3D" id="3.40.630.40">
    <property type="entry name" value="Zn-dependent exopeptidases"/>
    <property type="match status" value="1"/>
</dbReference>
<comment type="caution">
    <text evidence="3">The sequence shown here is derived from an EMBL/GenBank/DDBJ whole genome shotgun (WGS) entry which is preliminary data.</text>
</comment>
<dbReference type="GeneID" id="29418468"/>
<dbReference type="GO" id="GO:0009253">
    <property type="term" value="P:peptidoglycan catabolic process"/>
    <property type="evidence" value="ECO:0007669"/>
    <property type="project" value="InterPro"/>
</dbReference>
<protein>
    <submittedName>
        <fullName evidence="3">N-acetylmuramoyl-L-alanine amidase</fullName>
        <ecNumber evidence="3">3.5.1.28</ecNumber>
    </submittedName>
</protein>
<dbReference type="InterPro" id="IPR007730">
    <property type="entry name" value="SPOR-like_dom"/>
</dbReference>
<dbReference type="InterPro" id="IPR050695">
    <property type="entry name" value="N-acetylmuramoyl_amidase_3"/>
</dbReference>
<dbReference type="CDD" id="cd02696">
    <property type="entry name" value="MurNAc-LAA"/>
    <property type="match status" value="1"/>
</dbReference>
<dbReference type="SUPFAM" id="SSF110997">
    <property type="entry name" value="Sporulation related repeat"/>
    <property type="match status" value="1"/>
</dbReference>
<dbReference type="RefSeq" id="WP_017894919.1">
    <property type="nucleotide sequence ID" value="NZ_CBXI010000043.1"/>
</dbReference>
<gene>
    <name evidence="3" type="ORF">CTDIVETGP_2522</name>
</gene>
<dbReference type="EMBL" id="CBXI010000043">
    <property type="protein sequence ID" value="CDL92452.1"/>
    <property type="molecule type" value="Genomic_DNA"/>
</dbReference>
<dbReference type="GO" id="GO:0008745">
    <property type="term" value="F:N-acetylmuramoyl-L-alanine amidase activity"/>
    <property type="evidence" value="ECO:0007669"/>
    <property type="project" value="UniProtKB-EC"/>
</dbReference>
<accession>W6NKR0</accession>
<evidence type="ECO:0000313" key="4">
    <source>
        <dbReference type="Proteomes" id="UP000019482"/>
    </source>
</evidence>
<evidence type="ECO:0000256" key="1">
    <source>
        <dbReference type="ARBA" id="ARBA00022801"/>
    </source>
</evidence>
<evidence type="ECO:0000313" key="3">
    <source>
        <dbReference type="EMBL" id="CDL92452.1"/>
    </source>
</evidence>
<dbReference type="PROSITE" id="PS51724">
    <property type="entry name" value="SPOR"/>
    <property type="match status" value="1"/>
</dbReference>
<proteinExistence type="predicted"/>
<keyword evidence="4" id="KW-1185">Reference proteome</keyword>
<dbReference type="GO" id="GO:0042834">
    <property type="term" value="F:peptidoglycan binding"/>
    <property type="evidence" value="ECO:0007669"/>
    <property type="project" value="InterPro"/>
</dbReference>
<dbReference type="OrthoDB" id="9772024at2"/>
<dbReference type="InterPro" id="IPR002508">
    <property type="entry name" value="MurNAc-LAA_cat"/>
</dbReference>
<dbReference type="Proteomes" id="UP000019482">
    <property type="component" value="Unassembled WGS sequence"/>
</dbReference>
<dbReference type="GO" id="GO:0030288">
    <property type="term" value="C:outer membrane-bounded periplasmic space"/>
    <property type="evidence" value="ECO:0007669"/>
    <property type="project" value="TreeGrafter"/>
</dbReference>
<dbReference type="EC" id="3.5.1.28" evidence="3"/>
<dbReference type="Gene3D" id="3.30.70.1070">
    <property type="entry name" value="Sporulation related repeat"/>
    <property type="match status" value="1"/>
</dbReference>
<sequence>MARLCFDYGHGGSDSGACYKGRKESADVLSIGKAIAAEVRKYGITVDETRISDVTVSLGARSSFENRSTYDYFISFHRNAYQPEKARGVETYTYLNAGTKAKALAQSIQTFLAALGFINRGVKTANFHVLRETKAPAVLIEVGFIDNSVDNNLFDVKRNEIIRVIAKAILSQLGISYTEKIPAKTSMPPKQISTGKTAYRVMAGSFSSRQNAEVQLKKLKTAGFDAVIMTFSK</sequence>
<name>W6NKR0_CLOTY</name>
<reference evidence="3 4" key="1">
    <citation type="journal article" date="2015" name="Genome Announc.">
        <title>Draft Genome Sequence of Clostridium tyrobutyricum Strain DIVETGP, Isolated from Cow's Milk for Grana Padano Production.</title>
        <authorList>
            <person name="Soggiu A."/>
            <person name="Piras C."/>
            <person name="Gaiarsa S."/>
            <person name="Sassera D."/>
            <person name="Roncada P."/>
            <person name="Bendixen E."/>
            <person name="Brasca M."/>
            <person name="Bonizzi L."/>
        </authorList>
    </citation>
    <scope>NUCLEOTIDE SEQUENCE [LARGE SCALE GENOMIC DNA]</scope>
    <source>
        <strain evidence="3 4">DIVETGP</strain>
    </source>
</reference>
<evidence type="ECO:0000259" key="2">
    <source>
        <dbReference type="PROSITE" id="PS51724"/>
    </source>
</evidence>
<dbReference type="InterPro" id="IPR036680">
    <property type="entry name" value="SPOR-like_sf"/>
</dbReference>
<dbReference type="Pfam" id="PF05036">
    <property type="entry name" value="SPOR"/>
    <property type="match status" value="1"/>
</dbReference>
<dbReference type="Pfam" id="PF01520">
    <property type="entry name" value="Amidase_3"/>
    <property type="match status" value="1"/>
</dbReference>
<dbReference type="PANTHER" id="PTHR30404">
    <property type="entry name" value="N-ACETYLMURAMOYL-L-ALANINE AMIDASE"/>
    <property type="match status" value="1"/>
</dbReference>
<organism evidence="3 4">
    <name type="scientific">Clostridium tyrobutyricum DIVETGP</name>
    <dbReference type="NCBI Taxonomy" id="1408889"/>
    <lineage>
        <taxon>Bacteria</taxon>
        <taxon>Bacillati</taxon>
        <taxon>Bacillota</taxon>
        <taxon>Clostridia</taxon>
        <taxon>Eubacteriales</taxon>
        <taxon>Clostridiaceae</taxon>
        <taxon>Clostridium</taxon>
    </lineage>
</organism>
<dbReference type="SMART" id="SM00646">
    <property type="entry name" value="Ami_3"/>
    <property type="match status" value="1"/>
</dbReference>
<keyword evidence="1 3" id="KW-0378">Hydrolase</keyword>
<dbReference type="AlphaFoldDB" id="W6NKR0"/>
<feature type="domain" description="SPOR" evidence="2">
    <location>
        <begin position="193"/>
        <end position="233"/>
    </location>
</feature>
<dbReference type="SUPFAM" id="SSF53187">
    <property type="entry name" value="Zn-dependent exopeptidases"/>
    <property type="match status" value="1"/>
</dbReference>
<dbReference type="PANTHER" id="PTHR30404:SF0">
    <property type="entry name" value="N-ACETYLMURAMOYL-L-ALANINE AMIDASE AMIC"/>
    <property type="match status" value="1"/>
</dbReference>